<evidence type="ECO:0000256" key="1">
    <source>
        <dbReference type="ARBA" id="ARBA00009986"/>
    </source>
</evidence>
<keyword evidence="4" id="KW-0520">NAD</keyword>
<dbReference type="RefSeq" id="WP_180695077.1">
    <property type="nucleotide sequence ID" value="NZ_JACCPJ010000002.1"/>
</dbReference>
<feature type="domain" description="Aldehyde dehydrogenase" evidence="11">
    <location>
        <begin position="16"/>
        <end position="470"/>
    </location>
</feature>
<dbReference type="InterPro" id="IPR016163">
    <property type="entry name" value="Ald_DH_C"/>
</dbReference>
<gene>
    <name evidence="12" type="ORF">HX900_15695</name>
</gene>
<dbReference type="PROSITE" id="PS00687">
    <property type="entry name" value="ALDEHYDE_DEHYDR_GLU"/>
    <property type="match status" value="1"/>
</dbReference>
<dbReference type="Gene3D" id="3.40.605.10">
    <property type="entry name" value="Aldehyde Dehydrogenase, Chain A, domain 1"/>
    <property type="match status" value="1"/>
</dbReference>
<keyword evidence="2" id="KW-0058">Aromatic hydrocarbons catabolism</keyword>
<evidence type="ECO:0000313" key="12">
    <source>
        <dbReference type="EMBL" id="NZD62552.1"/>
    </source>
</evidence>
<dbReference type="FunFam" id="3.40.309.10:FF:000010">
    <property type="entry name" value="Gamma-aminobutyraldehyde dehydrogenase"/>
    <property type="match status" value="1"/>
</dbReference>
<dbReference type="Proteomes" id="UP000532162">
    <property type="component" value="Unassembled WGS sequence"/>
</dbReference>
<dbReference type="InterPro" id="IPR029510">
    <property type="entry name" value="Ald_DH_CS_GLU"/>
</dbReference>
<evidence type="ECO:0000256" key="10">
    <source>
        <dbReference type="RuleBase" id="RU003345"/>
    </source>
</evidence>
<evidence type="ECO:0000256" key="2">
    <source>
        <dbReference type="ARBA" id="ARBA00022797"/>
    </source>
</evidence>
<keyword evidence="3 10" id="KW-0560">Oxidoreductase</keyword>
<evidence type="ECO:0000256" key="9">
    <source>
        <dbReference type="PROSITE-ProRule" id="PRU10007"/>
    </source>
</evidence>
<protein>
    <recommendedName>
        <fullName evidence="8">Salicylaldehyde dehydrogenase</fullName>
        <ecNumber evidence="7">1.2.1.65</ecNumber>
    </recommendedName>
</protein>
<evidence type="ECO:0000256" key="5">
    <source>
        <dbReference type="ARBA" id="ARBA00035632"/>
    </source>
</evidence>
<comment type="catalytic activity">
    <reaction evidence="6">
        <text>salicylaldehyde + NAD(+) + H2O = salicylate + NADH + 2 H(+)</text>
        <dbReference type="Rhea" id="RHEA:18537"/>
        <dbReference type="ChEBI" id="CHEBI:15377"/>
        <dbReference type="ChEBI" id="CHEBI:15378"/>
        <dbReference type="ChEBI" id="CHEBI:16008"/>
        <dbReference type="ChEBI" id="CHEBI:30762"/>
        <dbReference type="ChEBI" id="CHEBI:57540"/>
        <dbReference type="ChEBI" id="CHEBI:57945"/>
        <dbReference type="EC" id="1.2.1.65"/>
    </reaction>
</comment>
<dbReference type="InterPro" id="IPR016162">
    <property type="entry name" value="Ald_DH_N"/>
</dbReference>
<evidence type="ECO:0000256" key="6">
    <source>
        <dbReference type="ARBA" id="ARBA00050596"/>
    </source>
</evidence>
<comment type="similarity">
    <text evidence="1 10">Belongs to the aldehyde dehydrogenase family.</text>
</comment>
<dbReference type="InterPro" id="IPR016161">
    <property type="entry name" value="Ald_DH/histidinol_DH"/>
</dbReference>
<dbReference type="GO" id="GO:0018485">
    <property type="term" value="F:salicylaldehyde dehydrogenase (NAD+) activity"/>
    <property type="evidence" value="ECO:0007669"/>
    <property type="project" value="UniProtKB-EC"/>
</dbReference>
<dbReference type="PANTHER" id="PTHR42986:SF1">
    <property type="entry name" value="BENZALDEHYDE DEHYDROGENASE YFMT"/>
    <property type="match status" value="1"/>
</dbReference>
<accession>A0A7Z0RJ42</accession>
<sequence>MNIPLLINGADSPAASGRTYDRFDPFTERLASRASAAGLEDVAAAVEAASTAFAAWSKTGPTQRRALLTKAAEIMESKAGEFTRLMMEETGATAPWAGFNVMLAANILREAGAMTTQIAGEIIPSDKPGALAMGVRQAVGVCLAIAPWNAPVILATRAIAMPIACGNTVVLKASEQCPGTHRLIATAMTEAGLPAGVINVITNAPENAAEIVAALVAHPAVRRVNFTGSTKVGRIIAKLAAEHLKPALLELGGKAPLVVLDDADIDGAVNAAVFGAFLHQGQICMSTERIIVHQAIADEFAAKLAARAAQLPAGDPRGHVVLGSLISLDAAKKMEALISDAEAKGAKLVAGGKRTGTVVEATLLDHVTREMRIYSEESFGPVKPIIRVADEEEAIQVANDTEYGLSAAVFSRNVQRAMAVAARIESGICHINGPTVHDEAQMPFGGVKGSGYGRFGGKAAIAEFTDLRWITIEDAAQHYPF</sequence>
<dbReference type="AlphaFoldDB" id="A0A7Z0RJ42"/>
<evidence type="ECO:0000256" key="4">
    <source>
        <dbReference type="ARBA" id="ARBA00023027"/>
    </source>
</evidence>
<dbReference type="Gene3D" id="3.40.309.10">
    <property type="entry name" value="Aldehyde Dehydrogenase, Chain A, domain 2"/>
    <property type="match status" value="1"/>
</dbReference>
<dbReference type="FunFam" id="3.40.605.10:FF:000007">
    <property type="entry name" value="NAD/NADP-dependent betaine aldehyde dehydrogenase"/>
    <property type="match status" value="1"/>
</dbReference>
<comment type="caution">
    <text evidence="12">The sequence shown here is derived from an EMBL/GenBank/DDBJ whole genome shotgun (WGS) entry which is preliminary data.</text>
</comment>
<evidence type="ECO:0000313" key="13">
    <source>
        <dbReference type="Proteomes" id="UP000532162"/>
    </source>
</evidence>
<dbReference type="EC" id="1.2.1.65" evidence="7"/>
<dbReference type="PANTHER" id="PTHR42986">
    <property type="entry name" value="BENZALDEHYDE DEHYDROGENASE YFMT"/>
    <property type="match status" value="1"/>
</dbReference>
<name>A0A7Z0RJ42_9HYPH</name>
<evidence type="ECO:0000259" key="11">
    <source>
        <dbReference type="Pfam" id="PF00171"/>
    </source>
</evidence>
<evidence type="ECO:0000256" key="3">
    <source>
        <dbReference type="ARBA" id="ARBA00023002"/>
    </source>
</evidence>
<dbReference type="CDD" id="cd07105">
    <property type="entry name" value="ALDH_SaliADH"/>
    <property type="match status" value="1"/>
</dbReference>
<evidence type="ECO:0000256" key="8">
    <source>
        <dbReference type="ARBA" id="ARBA00070319"/>
    </source>
</evidence>
<dbReference type="Pfam" id="PF00171">
    <property type="entry name" value="Aldedh"/>
    <property type="match status" value="1"/>
</dbReference>
<feature type="active site" evidence="9">
    <location>
        <position position="250"/>
    </location>
</feature>
<dbReference type="EMBL" id="JACCPJ010000002">
    <property type="protein sequence ID" value="NZD62552.1"/>
    <property type="molecule type" value="Genomic_DNA"/>
</dbReference>
<dbReference type="SUPFAM" id="SSF53720">
    <property type="entry name" value="ALDH-like"/>
    <property type="match status" value="1"/>
</dbReference>
<evidence type="ECO:0000256" key="7">
    <source>
        <dbReference type="ARBA" id="ARBA00066992"/>
    </source>
</evidence>
<reference evidence="12 13" key="1">
    <citation type="submission" date="2020-07" db="EMBL/GenBank/DDBJ databases">
        <authorList>
            <person name="Sun Q."/>
        </authorList>
    </citation>
    <scope>NUCLEOTIDE SEQUENCE [LARGE SCALE GENOMIC DNA]</scope>
    <source>
        <strain evidence="12 13">WYCCWR 11290</strain>
    </source>
</reference>
<organism evidence="12 13">
    <name type="scientific">Rhizobium changzhiense</name>
    <dbReference type="NCBI Taxonomy" id="2692317"/>
    <lineage>
        <taxon>Bacteria</taxon>
        <taxon>Pseudomonadati</taxon>
        <taxon>Pseudomonadota</taxon>
        <taxon>Alphaproteobacteria</taxon>
        <taxon>Hyphomicrobiales</taxon>
        <taxon>Rhizobiaceae</taxon>
        <taxon>Rhizobium/Agrobacterium group</taxon>
        <taxon>Rhizobium</taxon>
    </lineage>
</organism>
<proteinExistence type="inferred from homology"/>
<comment type="pathway">
    <text evidence="5">Aromatic compound metabolism; naphthalene degradation.</text>
</comment>
<dbReference type="InterPro" id="IPR015590">
    <property type="entry name" value="Aldehyde_DH_dom"/>
</dbReference>